<gene>
    <name evidence="2" type="ORF">GS441_00335</name>
    <name evidence="3" type="ORF">GS882_04865</name>
    <name evidence="4" type="ORF">GS947_15175</name>
</gene>
<dbReference type="Pfam" id="PF05235">
    <property type="entry name" value="CHAD"/>
    <property type="match status" value="1"/>
</dbReference>
<dbReference type="EMBL" id="WVDC01000005">
    <property type="protein sequence ID" value="NKW42913.1"/>
    <property type="molecule type" value="Genomic_DNA"/>
</dbReference>
<dbReference type="RefSeq" id="WP_084961464.1">
    <property type="nucleotide sequence ID" value="NZ_CP095477.1"/>
</dbReference>
<dbReference type="Gene3D" id="1.40.20.10">
    <property type="entry name" value="CHAD domain"/>
    <property type="match status" value="1"/>
</dbReference>
<organism evidence="2 5">
    <name type="scientific">Rhodococcus hoagii</name>
    <name type="common">Corynebacterium equii</name>
    <dbReference type="NCBI Taxonomy" id="43767"/>
    <lineage>
        <taxon>Bacteria</taxon>
        <taxon>Bacillati</taxon>
        <taxon>Actinomycetota</taxon>
        <taxon>Actinomycetes</taxon>
        <taxon>Mycobacteriales</taxon>
        <taxon>Nocardiaceae</taxon>
        <taxon>Prescottella</taxon>
    </lineage>
</organism>
<dbReference type="AlphaFoldDB" id="A0A9Q2UII9"/>
<dbReference type="Proteomes" id="UP000608063">
    <property type="component" value="Unassembled WGS sequence"/>
</dbReference>
<dbReference type="InterPro" id="IPR038186">
    <property type="entry name" value="CHAD_dom_sf"/>
</dbReference>
<dbReference type="Proteomes" id="UP000808906">
    <property type="component" value="Unassembled WGS sequence"/>
</dbReference>
<evidence type="ECO:0000313" key="5">
    <source>
        <dbReference type="Proteomes" id="UP000808906"/>
    </source>
</evidence>
<dbReference type="PANTHER" id="PTHR39339:SF1">
    <property type="entry name" value="CHAD DOMAIN-CONTAINING PROTEIN"/>
    <property type="match status" value="1"/>
</dbReference>
<sequence length="298" mass="32705">MAAQKHGRGDSVPDVIVPAARGHYERLVSLAVDVRADADDSVHQMRVSTRRLRSLLGSYKHAFPSEATRTARAELRWLGSVLGKARDAEVLAERFSALIDAQPGDLVVGSVHQRLVGTQQDLYRAAHASAVESLDEPRFAALCALLDEITSGRHPVPAEVTLRSGLDKAHRQLRKATKKVRRLLDDGAEAGPALHRVRKRAKKLRYAAEAVTVAEPSAADVGSAAKALQTVLGDHQDGVLARAWIIDTVAQAREDDEDTFTYGLLYATEEQRADRAVDALPQHVKAIRRAYRRLERKS</sequence>
<evidence type="ECO:0000313" key="2">
    <source>
        <dbReference type="EMBL" id="MBM4563974.1"/>
    </source>
</evidence>
<dbReference type="PROSITE" id="PS51708">
    <property type="entry name" value="CHAD"/>
    <property type="match status" value="1"/>
</dbReference>
<dbReference type="InterPro" id="IPR007899">
    <property type="entry name" value="CHAD_dom"/>
</dbReference>
<accession>A0A9Q2UII9</accession>
<evidence type="ECO:0000313" key="4">
    <source>
        <dbReference type="EMBL" id="NKW42913.1"/>
    </source>
</evidence>
<dbReference type="EMBL" id="WVBC01000002">
    <property type="protein sequence ID" value="NKT77537.1"/>
    <property type="molecule type" value="Genomic_DNA"/>
</dbReference>
<dbReference type="EMBL" id="WUXR01000001">
    <property type="protein sequence ID" value="MBM4563974.1"/>
    <property type="molecule type" value="Genomic_DNA"/>
</dbReference>
<proteinExistence type="predicted"/>
<dbReference type="Proteomes" id="UP000603463">
    <property type="component" value="Unassembled WGS sequence"/>
</dbReference>
<feature type="domain" description="CHAD" evidence="1">
    <location>
        <begin position="9"/>
        <end position="289"/>
    </location>
</feature>
<name>A0A9Q2UII9_RHOHA</name>
<evidence type="ECO:0000313" key="3">
    <source>
        <dbReference type="EMBL" id="NKT77537.1"/>
    </source>
</evidence>
<comment type="caution">
    <text evidence="2">The sequence shown here is derived from an EMBL/GenBank/DDBJ whole genome shotgun (WGS) entry which is preliminary data.</text>
</comment>
<evidence type="ECO:0000259" key="1">
    <source>
        <dbReference type="PROSITE" id="PS51708"/>
    </source>
</evidence>
<dbReference type="SMART" id="SM00880">
    <property type="entry name" value="CHAD"/>
    <property type="match status" value="1"/>
</dbReference>
<dbReference type="PANTHER" id="PTHR39339">
    <property type="entry name" value="SLR1444 PROTEIN"/>
    <property type="match status" value="1"/>
</dbReference>
<protein>
    <submittedName>
        <fullName evidence="2">CHAD domain-containing protein</fullName>
    </submittedName>
</protein>
<reference evidence="3" key="2">
    <citation type="journal article" date="2020" name="Environ. Microbiol.">
        <title>The novel and transferable erm(51) gene confers Macrolides, Lincosamides, and Streptogramins B (MLSB) resistance to clonal Rhodococcus equi in the environment.</title>
        <authorList>
            <person name="Huber L."/>
            <person name="Giguere S."/>
            <person name="Slovis N.M."/>
            <person name="Alvarez-Narvaez S."/>
            <person name="Hart K.A."/>
            <person name="Greiter M."/>
            <person name="Morris E.R.A."/>
            <person name="Cohen N.D."/>
        </authorList>
    </citation>
    <scope>NUCLEOTIDE SEQUENCE</scope>
    <source>
        <strain evidence="3">Lh_116_1</strain>
        <strain evidence="4">Lh_16_1</strain>
    </source>
</reference>
<reference evidence="2" key="1">
    <citation type="submission" date="2019-11" db="EMBL/GenBank/DDBJ databases">
        <title>Spread of Macrolides and rifampicin resistant Rhodococcus equi in clinical isolates in the USA.</title>
        <authorList>
            <person name="Alvarez-Narvaez S."/>
            <person name="Huber L."/>
            <person name="Cohen N.D."/>
            <person name="Slovis N."/>
            <person name="Greiter M."/>
            <person name="Giguere S."/>
            <person name="Hart K."/>
        </authorList>
    </citation>
    <scope>NUCLEOTIDE SEQUENCE</scope>
    <source>
        <strain evidence="2">Lh_17</strain>
    </source>
</reference>